<protein>
    <recommendedName>
        <fullName evidence="7 9">Uroporphyrinogen-III synthase</fullName>
        <ecNumber evidence="3 9">4.2.1.75</ecNumber>
    </recommendedName>
</protein>
<dbReference type="PANTHER" id="PTHR38042:SF1">
    <property type="entry name" value="UROPORPHYRINOGEN-III SYNTHASE, CHLOROPLASTIC"/>
    <property type="match status" value="1"/>
</dbReference>
<dbReference type="CDD" id="cd06578">
    <property type="entry name" value="HemD"/>
    <property type="match status" value="1"/>
</dbReference>
<evidence type="ECO:0000256" key="1">
    <source>
        <dbReference type="ARBA" id="ARBA00004772"/>
    </source>
</evidence>
<evidence type="ECO:0000256" key="5">
    <source>
        <dbReference type="ARBA" id="ARBA00023244"/>
    </source>
</evidence>
<reference evidence="11" key="1">
    <citation type="submission" date="2022-06" db="EMBL/GenBank/DDBJ databases">
        <title>Physiological and biochemical characterization and genomic elucidation of a strain of the genus Ensifer adhaerens M8 that combines arsenic oxidation and chromium reduction.</title>
        <authorList>
            <person name="Li X."/>
            <person name="Yu c."/>
        </authorList>
    </citation>
    <scope>NUCLEOTIDE SEQUENCE</scope>
    <source>
        <strain evidence="11">M8</strain>
    </source>
</reference>
<dbReference type="NCBIfam" id="NF006621">
    <property type="entry name" value="PRK09189.1"/>
    <property type="match status" value="1"/>
</dbReference>
<evidence type="ECO:0000256" key="3">
    <source>
        <dbReference type="ARBA" id="ARBA00013109"/>
    </source>
</evidence>
<gene>
    <name evidence="11" type="ORF">NE863_16420</name>
</gene>
<evidence type="ECO:0000256" key="2">
    <source>
        <dbReference type="ARBA" id="ARBA00008133"/>
    </source>
</evidence>
<dbReference type="RefSeq" id="WP_090295304.1">
    <property type="nucleotide sequence ID" value="NZ_CAXURO020000001.1"/>
</dbReference>
<comment type="pathway">
    <text evidence="1 9">Porphyrin-containing compound metabolism; protoporphyrin-IX biosynthesis; coproporphyrinogen-III from 5-aminolevulinate: step 3/4.</text>
</comment>
<comment type="similarity">
    <text evidence="2 9">Belongs to the uroporphyrinogen-III synthase family.</text>
</comment>
<sequence>MRVLVTRPLPAAEATVRRLEAAGHRPILLPLMQATHLAAVSVAALEVPHAAIVLTSAEAIRMLVSSDADLSQHLATPCFCVGAATAQAAAGLGFSDLRIAEGTGQSLADLIGATIDTLPPLPLLYLAGTPRSEGLEKGLRQRGIEHRTVECYRMEPIAHSRAAIEDLRRSSRPDAVLLYSRETARQFVRLLSEAGVNAASFAPRYLCLSPVVAEALPGNVVAETAARPDEDSLFSLL</sequence>
<name>A0A9Q8Y5M7_ENSAD</name>
<evidence type="ECO:0000256" key="4">
    <source>
        <dbReference type="ARBA" id="ARBA00023239"/>
    </source>
</evidence>
<dbReference type="Proteomes" id="UP001055460">
    <property type="component" value="Chromosome"/>
</dbReference>
<dbReference type="InterPro" id="IPR036108">
    <property type="entry name" value="4pyrrol_syn_uPrphyn_synt_sf"/>
</dbReference>
<evidence type="ECO:0000313" key="12">
    <source>
        <dbReference type="Proteomes" id="UP001055460"/>
    </source>
</evidence>
<dbReference type="SUPFAM" id="SSF69618">
    <property type="entry name" value="HemD-like"/>
    <property type="match status" value="1"/>
</dbReference>
<organism evidence="11 12">
    <name type="scientific">Ensifer adhaerens</name>
    <name type="common">Sinorhizobium morelense</name>
    <dbReference type="NCBI Taxonomy" id="106592"/>
    <lineage>
        <taxon>Bacteria</taxon>
        <taxon>Pseudomonadati</taxon>
        <taxon>Pseudomonadota</taxon>
        <taxon>Alphaproteobacteria</taxon>
        <taxon>Hyphomicrobiales</taxon>
        <taxon>Rhizobiaceae</taxon>
        <taxon>Sinorhizobium/Ensifer group</taxon>
        <taxon>Ensifer</taxon>
    </lineage>
</organism>
<dbReference type="OrthoDB" id="7163809at2"/>
<dbReference type="Gene3D" id="3.40.50.10090">
    <property type="match status" value="2"/>
</dbReference>
<evidence type="ECO:0000256" key="8">
    <source>
        <dbReference type="ARBA" id="ARBA00048617"/>
    </source>
</evidence>
<accession>A0A9Q8Y5M7</accession>
<dbReference type="InterPro" id="IPR003754">
    <property type="entry name" value="4pyrrol_synth_uPrphyn_synth"/>
</dbReference>
<evidence type="ECO:0000256" key="9">
    <source>
        <dbReference type="RuleBase" id="RU366031"/>
    </source>
</evidence>
<dbReference type="AlphaFoldDB" id="A0A9Q8Y5M7"/>
<feature type="domain" description="Tetrapyrrole biosynthesis uroporphyrinogen III synthase" evidence="10">
    <location>
        <begin position="14"/>
        <end position="234"/>
    </location>
</feature>
<evidence type="ECO:0000256" key="6">
    <source>
        <dbReference type="ARBA" id="ARBA00037589"/>
    </source>
</evidence>
<comment type="function">
    <text evidence="6 9">Catalyzes cyclization of the linear tetrapyrrole, hydroxymethylbilane, to the macrocyclic uroporphyrinogen III.</text>
</comment>
<dbReference type="GO" id="GO:0006782">
    <property type="term" value="P:protoporphyrinogen IX biosynthetic process"/>
    <property type="evidence" value="ECO:0007669"/>
    <property type="project" value="UniProtKB-UniRule"/>
</dbReference>
<dbReference type="EMBL" id="CP098807">
    <property type="protein sequence ID" value="USJ22860.1"/>
    <property type="molecule type" value="Genomic_DNA"/>
</dbReference>
<dbReference type="GO" id="GO:0004852">
    <property type="term" value="F:uroporphyrinogen-III synthase activity"/>
    <property type="evidence" value="ECO:0007669"/>
    <property type="project" value="UniProtKB-UniRule"/>
</dbReference>
<keyword evidence="5 9" id="KW-0627">Porphyrin biosynthesis</keyword>
<dbReference type="PANTHER" id="PTHR38042">
    <property type="entry name" value="UROPORPHYRINOGEN-III SYNTHASE, CHLOROPLASTIC"/>
    <property type="match status" value="1"/>
</dbReference>
<dbReference type="Pfam" id="PF02602">
    <property type="entry name" value="HEM4"/>
    <property type="match status" value="1"/>
</dbReference>
<dbReference type="EC" id="4.2.1.75" evidence="3 9"/>
<dbReference type="InterPro" id="IPR039793">
    <property type="entry name" value="UROS/Hem4"/>
</dbReference>
<dbReference type="GO" id="GO:0006780">
    <property type="term" value="P:uroporphyrinogen III biosynthetic process"/>
    <property type="evidence" value="ECO:0007669"/>
    <property type="project" value="UniProtKB-UniRule"/>
</dbReference>
<comment type="catalytic activity">
    <reaction evidence="8 9">
        <text>hydroxymethylbilane = uroporphyrinogen III + H2O</text>
        <dbReference type="Rhea" id="RHEA:18965"/>
        <dbReference type="ChEBI" id="CHEBI:15377"/>
        <dbReference type="ChEBI" id="CHEBI:57308"/>
        <dbReference type="ChEBI" id="CHEBI:57845"/>
        <dbReference type="EC" id="4.2.1.75"/>
    </reaction>
</comment>
<evidence type="ECO:0000313" key="11">
    <source>
        <dbReference type="EMBL" id="USJ22860.1"/>
    </source>
</evidence>
<evidence type="ECO:0000259" key="10">
    <source>
        <dbReference type="Pfam" id="PF02602"/>
    </source>
</evidence>
<evidence type="ECO:0000256" key="7">
    <source>
        <dbReference type="ARBA" id="ARBA00040167"/>
    </source>
</evidence>
<proteinExistence type="inferred from homology"/>
<keyword evidence="4 9" id="KW-0456">Lyase</keyword>